<dbReference type="InterPro" id="IPR000182">
    <property type="entry name" value="GNAT_dom"/>
</dbReference>
<gene>
    <name evidence="2" type="ORF">ATZ35_06415</name>
</gene>
<dbReference type="Proteomes" id="UP000067523">
    <property type="component" value="Chromosome"/>
</dbReference>
<dbReference type="RefSeq" id="WP_208930020.1">
    <property type="nucleotide sequence ID" value="NZ_CP013655.1"/>
</dbReference>
<accession>A0A0U2X9Q5</accession>
<dbReference type="PANTHER" id="PTHR43451">
    <property type="entry name" value="ACETYLTRANSFERASE (GNAT) FAMILY PROTEIN"/>
    <property type="match status" value="1"/>
</dbReference>
<name>A0A0U2X9Q5_9ENTE</name>
<organism evidence="2 3">
    <name type="scientific">Enterococcus rotai</name>
    <dbReference type="NCBI Taxonomy" id="118060"/>
    <lineage>
        <taxon>Bacteria</taxon>
        <taxon>Bacillati</taxon>
        <taxon>Bacillota</taxon>
        <taxon>Bacilli</taxon>
        <taxon>Lactobacillales</taxon>
        <taxon>Enterococcaceae</taxon>
        <taxon>Enterococcus</taxon>
    </lineage>
</organism>
<sequence>MNNPIKQLSIIDESELKAALTLVQRVFLEFEAPDYSDEGIQHFKQFISFDTITQQLAAQELTLWACFSNEATITGLIAVRLPNHISLLFVDKAFHRQGIARQLMKTATTYCQTVHMATQLTLNSSPYALDAYHHLGFIPTGSQQEVDGIIFTPMKKIL</sequence>
<dbReference type="InterPro" id="IPR052564">
    <property type="entry name" value="N-acetyltrans/Recomb-assoc"/>
</dbReference>
<dbReference type="CDD" id="cd04301">
    <property type="entry name" value="NAT_SF"/>
    <property type="match status" value="1"/>
</dbReference>
<dbReference type="STRING" id="118060.ATZ35_06415"/>
<evidence type="ECO:0000313" key="2">
    <source>
        <dbReference type="EMBL" id="ALS36800.1"/>
    </source>
</evidence>
<dbReference type="SUPFAM" id="SSF55729">
    <property type="entry name" value="Acyl-CoA N-acyltransferases (Nat)"/>
    <property type="match status" value="1"/>
</dbReference>
<dbReference type="Pfam" id="PF13673">
    <property type="entry name" value="Acetyltransf_10"/>
    <property type="match status" value="1"/>
</dbReference>
<dbReference type="InterPro" id="IPR016181">
    <property type="entry name" value="Acyl_CoA_acyltransferase"/>
</dbReference>
<dbReference type="KEGG" id="erx:ATZ35_06415"/>
<proteinExistence type="predicted"/>
<evidence type="ECO:0000259" key="1">
    <source>
        <dbReference type="PROSITE" id="PS51186"/>
    </source>
</evidence>
<dbReference type="PANTHER" id="PTHR43451:SF1">
    <property type="entry name" value="ACETYLTRANSFERASE"/>
    <property type="match status" value="1"/>
</dbReference>
<dbReference type="EMBL" id="CP013655">
    <property type="protein sequence ID" value="ALS36800.1"/>
    <property type="molecule type" value="Genomic_DNA"/>
</dbReference>
<dbReference type="AlphaFoldDB" id="A0A0U2X9Q5"/>
<dbReference type="PROSITE" id="PS51186">
    <property type="entry name" value="GNAT"/>
    <property type="match status" value="1"/>
</dbReference>
<keyword evidence="3" id="KW-1185">Reference proteome</keyword>
<reference evidence="3" key="1">
    <citation type="submission" date="2015-12" db="EMBL/GenBank/DDBJ databases">
        <authorList>
            <person name="Lauer A."/>
            <person name="Humrighouse B."/>
            <person name="Loparev V."/>
            <person name="Shewmaker P.L."/>
            <person name="Whitney A.M."/>
            <person name="McLaughlin R.W."/>
        </authorList>
    </citation>
    <scope>NUCLEOTIDE SEQUENCE [LARGE SCALE GENOMIC DNA]</scope>
    <source>
        <strain evidence="3">LMG 26678</strain>
    </source>
</reference>
<feature type="domain" description="N-acetyltransferase" evidence="1">
    <location>
        <begin position="6"/>
        <end position="158"/>
    </location>
</feature>
<dbReference type="GO" id="GO:0016747">
    <property type="term" value="F:acyltransferase activity, transferring groups other than amino-acyl groups"/>
    <property type="evidence" value="ECO:0007669"/>
    <property type="project" value="InterPro"/>
</dbReference>
<protein>
    <recommendedName>
        <fullName evidence="1">N-acetyltransferase domain-containing protein</fullName>
    </recommendedName>
</protein>
<evidence type="ECO:0000313" key="3">
    <source>
        <dbReference type="Proteomes" id="UP000067523"/>
    </source>
</evidence>
<dbReference type="Gene3D" id="3.40.630.30">
    <property type="match status" value="1"/>
</dbReference>